<evidence type="ECO:0000256" key="4">
    <source>
        <dbReference type="ARBA" id="ARBA00022989"/>
    </source>
</evidence>
<keyword evidence="3 6" id="KW-0812">Transmembrane</keyword>
<feature type="transmembrane region" description="Helical" evidence="6">
    <location>
        <begin position="294"/>
        <end position="311"/>
    </location>
</feature>
<sequence length="426" mass="42695">MSAIRPAGYPAVFAVREFRAVFGAHLLSLLGIVVGEIALSVLVYRLTGSPAMSALAFALGFLPYVAGGTLLSGVADRYPARRVLVVCDLLCAASAAAMALPGTPVAALLALRCVNAAIGPVFAGTRATTLGEILGEGDLFVLGRSLIRLVSQGAQLAGFAAGGLLLTAVSPRGALLATVAGFLASALLLRFGTRARPARTATGAAGTPRGGLLTSSLAGVGRLLARPRTRALLLLSWLPPFFLVVPEALAAPYADDLGVGPAGLGLLMCAMPVGAIAGEVLAGSLLGPRARERITLPVAAGCLLPLLGYAAHPSLGWALLAVGTAGLGMAHTLGLDQWFIAAVPEELRGRAMTVQTAGQMTIQGLGMALAGVAAECAPVHAVVAGSGVLGTLVVGFVARSVVRSAASRSTAGPTGGASRVQAAQER</sequence>
<proteinExistence type="predicted"/>
<dbReference type="GO" id="GO:0005886">
    <property type="term" value="C:plasma membrane"/>
    <property type="evidence" value="ECO:0007669"/>
    <property type="project" value="UniProtKB-SubCell"/>
</dbReference>
<feature type="transmembrane region" description="Helical" evidence="6">
    <location>
        <begin position="231"/>
        <end position="250"/>
    </location>
</feature>
<dbReference type="Gene3D" id="1.20.1250.20">
    <property type="entry name" value="MFS general substrate transporter like domains"/>
    <property type="match status" value="1"/>
</dbReference>
<gene>
    <name evidence="7" type="ORF">CK936_26350</name>
</gene>
<feature type="transmembrane region" description="Helical" evidence="6">
    <location>
        <begin position="21"/>
        <end position="44"/>
    </location>
</feature>
<reference evidence="7 8" key="1">
    <citation type="submission" date="2017-08" db="EMBL/GenBank/DDBJ databases">
        <title>Genome sequence of Streptomyces albireticuli NRRL B-1670.</title>
        <authorList>
            <person name="Graham D.E."/>
            <person name="Mahan K.M."/>
            <person name="Klingeman D.M."/>
            <person name="Hettich R.L."/>
            <person name="Parry R.J."/>
            <person name="Spain J.C."/>
        </authorList>
    </citation>
    <scope>NUCLEOTIDE SEQUENCE [LARGE SCALE GENOMIC DNA]</scope>
    <source>
        <strain evidence="7 8">NRRL B-1670</strain>
    </source>
</reference>
<feature type="transmembrane region" description="Helical" evidence="6">
    <location>
        <begin position="174"/>
        <end position="191"/>
    </location>
</feature>
<evidence type="ECO:0000313" key="8">
    <source>
        <dbReference type="Proteomes" id="UP000218944"/>
    </source>
</evidence>
<organism evidence="7 8">
    <name type="scientific">Streptomyces albireticuli</name>
    <dbReference type="NCBI Taxonomy" id="1940"/>
    <lineage>
        <taxon>Bacteria</taxon>
        <taxon>Bacillati</taxon>
        <taxon>Actinomycetota</taxon>
        <taxon>Actinomycetes</taxon>
        <taxon>Kitasatosporales</taxon>
        <taxon>Streptomycetaceae</taxon>
        <taxon>Streptomyces</taxon>
    </lineage>
</organism>
<dbReference type="CDD" id="cd06173">
    <property type="entry name" value="MFS_MefA_like"/>
    <property type="match status" value="1"/>
</dbReference>
<feature type="transmembrane region" description="Helical" evidence="6">
    <location>
        <begin position="50"/>
        <end position="71"/>
    </location>
</feature>
<evidence type="ECO:0000256" key="3">
    <source>
        <dbReference type="ARBA" id="ARBA00022692"/>
    </source>
</evidence>
<name>A0A2A2D3I1_9ACTN</name>
<comment type="subcellular location">
    <subcellularLocation>
        <location evidence="1">Cell membrane</location>
        <topology evidence="1">Multi-pass membrane protein</topology>
    </subcellularLocation>
</comment>
<dbReference type="InterPro" id="IPR036259">
    <property type="entry name" value="MFS_trans_sf"/>
</dbReference>
<dbReference type="PANTHER" id="PTHR23513">
    <property type="entry name" value="INTEGRAL MEMBRANE EFFLUX PROTEIN-RELATED"/>
    <property type="match status" value="1"/>
</dbReference>
<comment type="caution">
    <text evidence="7">The sequence shown here is derived from an EMBL/GenBank/DDBJ whole genome shotgun (WGS) entry which is preliminary data.</text>
</comment>
<dbReference type="PANTHER" id="PTHR23513:SF11">
    <property type="entry name" value="STAPHYLOFERRIN A TRANSPORTER"/>
    <property type="match status" value="1"/>
</dbReference>
<keyword evidence="8" id="KW-1185">Reference proteome</keyword>
<dbReference type="InterPro" id="IPR011701">
    <property type="entry name" value="MFS"/>
</dbReference>
<keyword evidence="2" id="KW-1003">Cell membrane</keyword>
<dbReference type="Pfam" id="PF07690">
    <property type="entry name" value="MFS_1"/>
    <property type="match status" value="1"/>
</dbReference>
<dbReference type="RefSeq" id="WP_095583461.1">
    <property type="nucleotide sequence ID" value="NZ_JAJQQQ010000003.1"/>
</dbReference>
<dbReference type="GO" id="GO:0022857">
    <property type="term" value="F:transmembrane transporter activity"/>
    <property type="evidence" value="ECO:0007669"/>
    <property type="project" value="InterPro"/>
</dbReference>
<dbReference type="EMBL" id="NSJV01000506">
    <property type="protein sequence ID" value="PAU46017.1"/>
    <property type="molecule type" value="Genomic_DNA"/>
</dbReference>
<evidence type="ECO:0000256" key="1">
    <source>
        <dbReference type="ARBA" id="ARBA00004651"/>
    </source>
</evidence>
<feature type="transmembrane region" description="Helical" evidence="6">
    <location>
        <begin position="83"/>
        <end position="100"/>
    </location>
</feature>
<evidence type="ECO:0000256" key="2">
    <source>
        <dbReference type="ARBA" id="ARBA00022475"/>
    </source>
</evidence>
<feature type="transmembrane region" description="Helical" evidence="6">
    <location>
        <begin position="262"/>
        <end position="282"/>
    </location>
</feature>
<protein>
    <submittedName>
        <fullName evidence="7">MFS transporter</fullName>
    </submittedName>
</protein>
<accession>A0A2A2D3I1</accession>
<dbReference type="AlphaFoldDB" id="A0A2A2D3I1"/>
<keyword evidence="5 6" id="KW-0472">Membrane</keyword>
<evidence type="ECO:0000313" key="7">
    <source>
        <dbReference type="EMBL" id="PAU46017.1"/>
    </source>
</evidence>
<evidence type="ECO:0000256" key="6">
    <source>
        <dbReference type="SAM" id="Phobius"/>
    </source>
</evidence>
<keyword evidence="4 6" id="KW-1133">Transmembrane helix</keyword>
<feature type="transmembrane region" description="Helical" evidence="6">
    <location>
        <begin position="379"/>
        <end position="398"/>
    </location>
</feature>
<dbReference type="Proteomes" id="UP000218944">
    <property type="component" value="Unassembled WGS sequence"/>
</dbReference>
<evidence type="ECO:0000256" key="5">
    <source>
        <dbReference type="ARBA" id="ARBA00023136"/>
    </source>
</evidence>
<dbReference type="SUPFAM" id="SSF103473">
    <property type="entry name" value="MFS general substrate transporter"/>
    <property type="match status" value="1"/>
</dbReference>